<dbReference type="PANTHER" id="PTHR30570:SF1">
    <property type="entry name" value="PHOSPHATE-BINDING PROTEIN PSTS"/>
    <property type="match status" value="1"/>
</dbReference>
<dbReference type="GO" id="GO:0042301">
    <property type="term" value="F:phosphate ion binding"/>
    <property type="evidence" value="ECO:0007669"/>
    <property type="project" value="UniProtKB-UniRule"/>
</dbReference>
<organism evidence="13 14">
    <name type="scientific">Paenibacillus soyae</name>
    <dbReference type="NCBI Taxonomy" id="2969249"/>
    <lineage>
        <taxon>Bacteria</taxon>
        <taxon>Bacillati</taxon>
        <taxon>Bacillota</taxon>
        <taxon>Bacilli</taxon>
        <taxon>Bacillales</taxon>
        <taxon>Paenibacillaceae</taxon>
        <taxon>Paenibacillus</taxon>
    </lineage>
</organism>
<name>A0A9X2SB06_9BACL</name>
<evidence type="ECO:0000256" key="1">
    <source>
        <dbReference type="ARBA" id="ARBA00002841"/>
    </source>
</evidence>
<dbReference type="RefSeq" id="WP_257445208.1">
    <property type="nucleotide sequence ID" value="NZ_JANIPJ010000006.1"/>
</dbReference>
<dbReference type="Proteomes" id="UP001141950">
    <property type="component" value="Unassembled WGS sequence"/>
</dbReference>
<evidence type="ECO:0000256" key="5">
    <source>
        <dbReference type="ARBA" id="ARBA00022448"/>
    </source>
</evidence>
<comment type="caution">
    <text evidence="13">The sequence shown here is derived from an EMBL/GenBank/DDBJ whole genome shotgun (WGS) entry which is preliminary data.</text>
</comment>
<comment type="function">
    <text evidence="1">Part of the ABC transporter complex PstSACB involved in phosphate import.</text>
</comment>
<keyword evidence="10" id="KW-1003">Cell membrane</keyword>
<keyword evidence="5 10" id="KW-0813">Transport</keyword>
<dbReference type="SUPFAM" id="SSF53850">
    <property type="entry name" value="Periplasmic binding protein-like II"/>
    <property type="match status" value="1"/>
</dbReference>
<dbReference type="Pfam" id="PF12849">
    <property type="entry name" value="PBP_like_2"/>
    <property type="match status" value="1"/>
</dbReference>
<comment type="subunit">
    <text evidence="4 10">The complex is composed of two ATP-binding proteins (PstB), two transmembrane proteins (PstC and PstA) and a solute-binding protein (PstS).</text>
</comment>
<dbReference type="AlphaFoldDB" id="A0A9X2SB06"/>
<evidence type="ECO:0000313" key="14">
    <source>
        <dbReference type="Proteomes" id="UP001141950"/>
    </source>
</evidence>
<evidence type="ECO:0000313" key="13">
    <source>
        <dbReference type="EMBL" id="MCR2804292.1"/>
    </source>
</evidence>
<feature type="chain" id="PRO_5041019845" description="Phosphate-binding protein" evidence="10">
    <location>
        <begin position="24"/>
        <end position="302"/>
    </location>
</feature>
<dbReference type="InterPro" id="IPR024370">
    <property type="entry name" value="PBP_domain"/>
</dbReference>
<comment type="function">
    <text evidence="10">Involved in the system for phosphate transport across the cytoplasmic membrane.</text>
</comment>
<comment type="subcellular location">
    <subcellularLocation>
        <location evidence="2 10">Cell membrane</location>
        <topology evidence="2 10">Lipid-anchor</topology>
    </subcellularLocation>
</comment>
<evidence type="ECO:0000256" key="6">
    <source>
        <dbReference type="ARBA" id="ARBA00022592"/>
    </source>
</evidence>
<evidence type="ECO:0000259" key="12">
    <source>
        <dbReference type="Pfam" id="PF12849"/>
    </source>
</evidence>
<keyword evidence="6 10" id="KW-0592">Phosphate transport</keyword>
<evidence type="ECO:0000256" key="8">
    <source>
        <dbReference type="ARBA" id="ARBA00023139"/>
    </source>
</evidence>
<dbReference type="Gene3D" id="3.40.190.10">
    <property type="entry name" value="Periplasmic binding protein-like II"/>
    <property type="match status" value="2"/>
</dbReference>
<keyword evidence="7 10" id="KW-0732">Signal</keyword>
<dbReference type="PROSITE" id="PS51257">
    <property type="entry name" value="PROKAR_LIPOPROTEIN"/>
    <property type="match status" value="1"/>
</dbReference>
<evidence type="ECO:0000256" key="11">
    <source>
        <dbReference type="SAM" id="MobiDB-lite"/>
    </source>
</evidence>
<dbReference type="EMBL" id="JANIPJ010000006">
    <property type="protein sequence ID" value="MCR2804292.1"/>
    <property type="molecule type" value="Genomic_DNA"/>
</dbReference>
<dbReference type="InterPro" id="IPR011862">
    <property type="entry name" value="Phos-bd"/>
</dbReference>
<evidence type="ECO:0000256" key="7">
    <source>
        <dbReference type="ARBA" id="ARBA00022729"/>
    </source>
</evidence>
<protein>
    <recommendedName>
        <fullName evidence="10">Phosphate-binding protein</fullName>
    </recommendedName>
</protein>
<dbReference type="PANTHER" id="PTHR30570">
    <property type="entry name" value="PERIPLASMIC PHOSPHATE BINDING COMPONENT OF PHOSPHATE ABC TRANSPORTER"/>
    <property type="match status" value="1"/>
</dbReference>
<feature type="domain" description="PBP" evidence="12">
    <location>
        <begin position="53"/>
        <end position="287"/>
    </location>
</feature>
<evidence type="ECO:0000256" key="3">
    <source>
        <dbReference type="ARBA" id="ARBA00008725"/>
    </source>
</evidence>
<evidence type="ECO:0000256" key="9">
    <source>
        <dbReference type="ARBA" id="ARBA00023288"/>
    </source>
</evidence>
<keyword evidence="9 10" id="KW-0449">Lipoprotein</keyword>
<feature type="compositionally biased region" description="Polar residues" evidence="11">
    <location>
        <begin position="38"/>
        <end position="60"/>
    </location>
</feature>
<accession>A0A9X2SB06</accession>
<feature type="signal peptide" evidence="10">
    <location>
        <begin position="1"/>
        <end position="23"/>
    </location>
</feature>
<reference evidence="13" key="1">
    <citation type="submission" date="2022-08" db="EMBL/GenBank/DDBJ databases">
        <title>The genomic sequence of strain Paenibacillus sp. SCIV0701.</title>
        <authorList>
            <person name="Zhao H."/>
        </authorList>
    </citation>
    <scope>NUCLEOTIDE SEQUENCE</scope>
    <source>
        <strain evidence="13">SCIV0701</strain>
    </source>
</reference>
<proteinExistence type="inferred from homology"/>
<dbReference type="GO" id="GO:0005886">
    <property type="term" value="C:plasma membrane"/>
    <property type="evidence" value="ECO:0007669"/>
    <property type="project" value="UniProtKB-SubCell"/>
</dbReference>
<dbReference type="GO" id="GO:0006817">
    <property type="term" value="P:phosphate ion transport"/>
    <property type="evidence" value="ECO:0007669"/>
    <property type="project" value="UniProtKB-UniRule"/>
</dbReference>
<dbReference type="NCBIfam" id="TIGR02136">
    <property type="entry name" value="ptsS_2"/>
    <property type="match status" value="1"/>
</dbReference>
<keyword evidence="14" id="KW-1185">Reference proteome</keyword>
<gene>
    <name evidence="13" type="ORF">NQZ67_10405</name>
</gene>
<dbReference type="CDD" id="cd13653">
    <property type="entry name" value="PBP2_phosphate_like_1"/>
    <property type="match status" value="1"/>
</dbReference>
<evidence type="ECO:0000256" key="2">
    <source>
        <dbReference type="ARBA" id="ARBA00004193"/>
    </source>
</evidence>
<keyword evidence="10" id="KW-0472">Membrane</keyword>
<sequence length="302" mass="30769">MKNLFKGKMFTGAILTVLTSAMIMTGCGGNNNGGNNGAATNSPSNTPTESASPSPETTVSGTVTIAGSTSVQPLAEELGTAFMGTNGDARIEVAGGGSGAGVKAAQAGTADIGMASRALKDEETGIEPIVIAIDGIAVVVNPGNSVEDLTVDQVKGIFSGAIKNWSEVGGQAGDIVVINREEGSGTRDAFGELVLGEEPFVAEAIIQNSTGAVREAVGQDVNAIGYVSTGGLNDSVKALKVDGHEPTEENIKSAVYPIQRPFNFLVGEGKENSAVAQAFIDYVLSEEGQRIVVENGYVTATK</sequence>
<evidence type="ECO:0000256" key="10">
    <source>
        <dbReference type="RuleBase" id="RU367119"/>
    </source>
</evidence>
<comment type="similarity">
    <text evidence="3 10">Belongs to the PstS family.</text>
</comment>
<feature type="region of interest" description="Disordered" evidence="11">
    <location>
        <begin position="34"/>
        <end position="60"/>
    </location>
</feature>
<dbReference type="InterPro" id="IPR050811">
    <property type="entry name" value="Phosphate_ABC_transporter"/>
</dbReference>
<keyword evidence="8 10" id="KW-0564">Palmitate</keyword>
<evidence type="ECO:0000256" key="4">
    <source>
        <dbReference type="ARBA" id="ARBA00011529"/>
    </source>
</evidence>